<reference evidence="2" key="1">
    <citation type="submission" date="2021-12" db="EMBL/GenBank/DDBJ databases">
        <authorList>
            <person name="Zaccaron A."/>
            <person name="Stergiopoulos I."/>
        </authorList>
    </citation>
    <scope>NUCLEOTIDE SEQUENCE</scope>
    <source>
        <strain evidence="2">Race5_Kim</strain>
    </source>
</reference>
<dbReference type="OrthoDB" id="3650371at2759"/>
<name>A0A9Q8UV20_PASFU</name>
<sequence length="220" mass="25054">MGSNQKETTSTTDAGPRTGFLDLPPEIRNAIYHLALNSHSALKIHYFSREKIFRVTLVWNPQHSLPWAVTLSTNLLRICRQVHNEATPILYGSNCFEIHGQDAQVFLRAIGSSKQFLRHIHYSWPYNKLHYKQAVSLLKYATRLQRLDLQRYGRTAQEHVGALRVLMQALHKSSGAAGRSESVVNILHFVPSLSTVDAEELAIEARMTKEVRSELQKLLK</sequence>
<dbReference type="AlphaFoldDB" id="A0A9Q8UV20"/>
<accession>A0A9Q8UV20</accession>
<dbReference type="EMBL" id="CP090173">
    <property type="protein sequence ID" value="UJO23382.1"/>
    <property type="molecule type" value="Genomic_DNA"/>
</dbReference>
<feature type="domain" description="DUF7730" evidence="1">
    <location>
        <begin position="20"/>
        <end position="142"/>
    </location>
</feature>
<keyword evidence="3" id="KW-1185">Reference proteome</keyword>
<dbReference type="Pfam" id="PF24864">
    <property type="entry name" value="DUF7730"/>
    <property type="match status" value="1"/>
</dbReference>
<gene>
    <name evidence="2" type="ORF">CLAFUR5_12990</name>
</gene>
<dbReference type="PANTHER" id="PTHR42085:SF1">
    <property type="entry name" value="F-BOX DOMAIN-CONTAINING PROTEIN"/>
    <property type="match status" value="1"/>
</dbReference>
<dbReference type="PANTHER" id="PTHR42085">
    <property type="entry name" value="F-BOX DOMAIN-CONTAINING PROTEIN"/>
    <property type="match status" value="1"/>
</dbReference>
<dbReference type="InterPro" id="IPR038883">
    <property type="entry name" value="AN11006-like"/>
</dbReference>
<dbReference type="Proteomes" id="UP000756132">
    <property type="component" value="Chromosome 11"/>
</dbReference>
<organism evidence="2 3">
    <name type="scientific">Passalora fulva</name>
    <name type="common">Tomato leaf mold</name>
    <name type="synonym">Cladosporium fulvum</name>
    <dbReference type="NCBI Taxonomy" id="5499"/>
    <lineage>
        <taxon>Eukaryota</taxon>
        <taxon>Fungi</taxon>
        <taxon>Dikarya</taxon>
        <taxon>Ascomycota</taxon>
        <taxon>Pezizomycotina</taxon>
        <taxon>Dothideomycetes</taxon>
        <taxon>Dothideomycetidae</taxon>
        <taxon>Mycosphaerellales</taxon>
        <taxon>Mycosphaerellaceae</taxon>
        <taxon>Fulvia</taxon>
    </lineage>
</organism>
<dbReference type="RefSeq" id="XP_047767748.1">
    <property type="nucleotide sequence ID" value="XM_047912138.1"/>
</dbReference>
<dbReference type="GeneID" id="71992868"/>
<evidence type="ECO:0000259" key="1">
    <source>
        <dbReference type="Pfam" id="PF24864"/>
    </source>
</evidence>
<evidence type="ECO:0000313" key="2">
    <source>
        <dbReference type="EMBL" id="UJO23382.1"/>
    </source>
</evidence>
<reference evidence="2" key="2">
    <citation type="journal article" date="2022" name="Microb. Genom.">
        <title>A chromosome-scale genome assembly of the tomato pathogen Cladosporium fulvum reveals a compartmentalized genome architecture and the presence of a dispensable chromosome.</title>
        <authorList>
            <person name="Zaccaron A.Z."/>
            <person name="Chen L.H."/>
            <person name="Samaras A."/>
            <person name="Stergiopoulos I."/>
        </authorList>
    </citation>
    <scope>NUCLEOTIDE SEQUENCE</scope>
    <source>
        <strain evidence="2">Race5_Kim</strain>
    </source>
</reference>
<evidence type="ECO:0000313" key="3">
    <source>
        <dbReference type="Proteomes" id="UP000756132"/>
    </source>
</evidence>
<protein>
    <recommendedName>
        <fullName evidence="1">DUF7730 domain-containing protein</fullName>
    </recommendedName>
</protein>
<dbReference type="InterPro" id="IPR056632">
    <property type="entry name" value="DUF7730"/>
</dbReference>
<dbReference type="KEGG" id="ffu:CLAFUR5_12990"/>
<proteinExistence type="predicted"/>